<sequence>MAGTEKEIRAYVAAEKRKGTPDAKIIVGITNLGGQAGKDAQKMVKTLRAAGMSPTQELGAYFGLSTKPVDPKARTKNKNATAADKVKSTNYSAMTGVAKSFGKVAQLNNSFVDNLYGGINSVAGTNLPTNNRANYDKDVQAMDARKNQLRDQANYSGIDLGELTGDIAAKAPLYVAGGAPSAGVKGLAAFAGREAAIGGLDGSLRHSKSTAEQVGNTALGAIGGAAGGVAGVAVGKGVGYAGKQVARRGANKSGRTATAATKLVDDAITETGIRVTPATRNRLVNDATKNLSKSKQIDAAAAVRKSLLDDNGIKGTRAQISRNPQEWAAERELAKQDGNPLNNVHINNNEQIASKWQSLADETGATPTDTNTRMASTFQTLKQGDDAAKANVSGLYDNARASAGNDVPLNHMRFINNASQELEAQGLGTFLKGDIRGIFKGMFDDPNYQLTLGKSEEINKVLNARLKTTTDGNERYALGLVKDHLAKEVDETMNALGSVDGMQASEAWTGAKGAHASRMQNIESNPALKAALDDKAPDDAFKKYVLNADERDLVRLVDDLKSTPEGTQNLADLQGETIEHFLTRATQANNGAFSPAQLNKAINSFGDNRMKALFSPQQIARINDIKQVSDILMQQPLGAHVNHSNTSSALINALVGVAGWAGKIPLGLGHVANIATGGVTGAVNMSKKGAAATATAKAMNGQAGITRGSGLGLTDEQMKLLGLIPQRTGQAGAAVGAGASN</sequence>
<evidence type="ECO:0000313" key="2">
    <source>
        <dbReference type="Proteomes" id="UP000606724"/>
    </source>
</evidence>
<organism evidence="1 2">
    <name type="scientific">Psychrobacter communis</name>
    <dbReference type="NCBI Taxonomy" id="2762238"/>
    <lineage>
        <taxon>Bacteria</taxon>
        <taxon>Pseudomonadati</taxon>
        <taxon>Pseudomonadota</taxon>
        <taxon>Gammaproteobacteria</taxon>
        <taxon>Moraxellales</taxon>
        <taxon>Moraxellaceae</taxon>
        <taxon>Psychrobacter</taxon>
    </lineage>
</organism>
<gene>
    <name evidence="1" type="ORF">H9653_00165</name>
</gene>
<evidence type="ECO:0000313" key="1">
    <source>
        <dbReference type="EMBL" id="MBD7946459.1"/>
    </source>
</evidence>
<reference evidence="1 2" key="1">
    <citation type="submission" date="2020-08" db="EMBL/GenBank/DDBJ databases">
        <title>A Genomic Blueprint of the Chicken Gut Microbiome.</title>
        <authorList>
            <person name="Gilroy R."/>
            <person name="Ravi A."/>
            <person name="Getino M."/>
            <person name="Pursley I."/>
            <person name="Horton D.L."/>
            <person name="Alikhan N.-F."/>
            <person name="Baker D."/>
            <person name="Gharbi K."/>
            <person name="Hall N."/>
            <person name="Watson M."/>
            <person name="Adriaenssens E.M."/>
            <person name="Foster-Nyarko E."/>
            <person name="Jarju S."/>
            <person name="Secka A."/>
            <person name="Antonio M."/>
            <person name="Oren A."/>
            <person name="Chaudhuri R."/>
            <person name="La Ragione R.M."/>
            <person name="Hildebrand F."/>
            <person name="Pallen M.J."/>
        </authorList>
    </citation>
    <scope>NUCLEOTIDE SEQUENCE [LARGE SCALE GENOMIC DNA]</scope>
    <source>
        <strain evidence="1 2">Sa4CVA2</strain>
    </source>
</reference>
<dbReference type="RefSeq" id="WP_191689628.1">
    <property type="nucleotide sequence ID" value="NZ_JACSQR010000001.1"/>
</dbReference>
<comment type="caution">
    <text evidence="1">The sequence shown here is derived from an EMBL/GenBank/DDBJ whole genome shotgun (WGS) entry which is preliminary data.</text>
</comment>
<proteinExistence type="predicted"/>
<keyword evidence="2" id="KW-1185">Reference proteome</keyword>
<dbReference type="Proteomes" id="UP000606724">
    <property type="component" value="Unassembled WGS sequence"/>
</dbReference>
<dbReference type="EMBL" id="JACSQR010000001">
    <property type="protein sequence ID" value="MBD7946459.1"/>
    <property type="molecule type" value="Genomic_DNA"/>
</dbReference>
<accession>A0ABR8RF77</accession>
<name>A0ABR8RF77_9GAMM</name>
<protein>
    <submittedName>
        <fullName evidence="1">Uncharacterized protein</fullName>
    </submittedName>
</protein>